<keyword evidence="3" id="KW-1185">Reference proteome</keyword>
<dbReference type="EMBL" id="MJMI01000022">
    <property type="protein sequence ID" value="OLQ95562.1"/>
    <property type="molecule type" value="Genomic_DNA"/>
</dbReference>
<dbReference type="AlphaFoldDB" id="A0A3N3E163"/>
<protein>
    <submittedName>
        <fullName evidence="2">Uncharacterized protein</fullName>
    </submittedName>
</protein>
<evidence type="ECO:0000313" key="3">
    <source>
        <dbReference type="Proteomes" id="UP000186206"/>
    </source>
</evidence>
<evidence type="ECO:0000313" key="1">
    <source>
        <dbReference type="EMBL" id="OLQ95562.1"/>
    </source>
</evidence>
<sequence>MTQVYCNCCNKKTAHKVVLKRSEQADTSLIGTLVCFFSTVVQGDHYVKMEKQYLCRACNHQNTPEPTAIPNMKVA</sequence>
<dbReference type="OrthoDB" id="5880609at2"/>
<evidence type="ECO:0000313" key="2">
    <source>
        <dbReference type="EMBL" id="ROV60442.1"/>
    </source>
</evidence>
<dbReference type="Proteomes" id="UP000186206">
    <property type="component" value="Unassembled WGS sequence"/>
</dbReference>
<proteinExistence type="predicted"/>
<organism evidence="2 4">
    <name type="scientific">Vibrio ponticus</name>
    <dbReference type="NCBI Taxonomy" id="265668"/>
    <lineage>
        <taxon>Bacteria</taxon>
        <taxon>Pseudomonadati</taxon>
        <taxon>Pseudomonadota</taxon>
        <taxon>Gammaproteobacteria</taxon>
        <taxon>Vibrionales</taxon>
        <taxon>Vibrionaceae</taxon>
        <taxon>Vibrio</taxon>
    </lineage>
</organism>
<accession>A0A3N3E163</accession>
<name>A0A3N3E163_9VIBR</name>
<gene>
    <name evidence="1" type="ORF">BIY21_06225</name>
    <name evidence="2" type="ORF">EGH82_09270</name>
</gene>
<reference evidence="1 3" key="1">
    <citation type="submission" date="2016-09" db="EMBL/GenBank/DDBJ databases">
        <title>Genomic Taxonomy of the Vibrionaceae.</title>
        <authorList>
            <person name="Gonzalez-Castillo A."/>
            <person name="Gomez-Gil B."/>
            <person name="Enciso-Ibarra K."/>
        </authorList>
    </citation>
    <scope>NUCLEOTIDE SEQUENCE [LARGE SCALE GENOMIC DNA]</scope>
    <source>
        <strain evidence="1 3">CAIM 1731</strain>
    </source>
</reference>
<dbReference type="EMBL" id="RKIK01000021">
    <property type="protein sequence ID" value="ROV60442.1"/>
    <property type="molecule type" value="Genomic_DNA"/>
</dbReference>
<reference evidence="2 4" key="2">
    <citation type="submission" date="2018-11" db="EMBL/GenBank/DDBJ databases">
        <title>Vibrio ponticus strain CAIM 1751 pathogenic for the snapper Lutjanus guttatus.</title>
        <authorList>
            <person name="Soto-Rodriguez S."/>
            <person name="Lozano-Olvera R."/>
            <person name="Gomez-Gil B."/>
        </authorList>
    </citation>
    <scope>NUCLEOTIDE SEQUENCE [LARGE SCALE GENOMIC DNA]</scope>
    <source>
        <strain evidence="2 4">CAIM 1751</strain>
    </source>
</reference>
<dbReference type="Proteomes" id="UP000278792">
    <property type="component" value="Unassembled WGS sequence"/>
</dbReference>
<comment type="caution">
    <text evidence="2">The sequence shown here is derived from an EMBL/GenBank/DDBJ whole genome shotgun (WGS) entry which is preliminary data.</text>
</comment>
<evidence type="ECO:0000313" key="4">
    <source>
        <dbReference type="Proteomes" id="UP000278792"/>
    </source>
</evidence>